<dbReference type="PROSITE" id="PS01244">
    <property type="entry name" value="ACONITASE_2"/>
    <property type="match status" value="1"/>
</dbReference>
<keyword evidence="6" id="KW-0329">Glyoxylate bypass</keyword>
<feature type="domain" description="Aconitase A/isopropylmalate dehydratase small subunit swivel" evidence="16">
    <location>
        <begin position="799"/>
        <end position="926"/>
    </location>
</feature>
<dbReference type="SUPFAM" id="SSF53732">
    <property type="entry name" value="Aconitase iron-sulfur domain"/>
    <property type="match status" value="1"/>
</dbReference>
<dbReference type="Gene3D" id="3.20.19.10">
    <property type="entry name" value="Aconitase, domain 4"/>
    <property type="match status" value="1"/>
</dbReference>
<accession>A0AAV1XLF8</accession>
<evidence type="ECO:0000256" key="11">
    <source>
        <dbReference type="ARBA" id="ARBA00023239"/>
    </source>
</evidence>
<keyword evidence="14" id="KW-1133">Transmembrane helix</keyword>
<protein>
    <recommendedName>
        <fullName evidence="5 13">Aconitate hydratase</fullName>
        <shortName evidence="13">Aconitase</shortName>
        <ecNumber evidence="5 13">4.2.1.3</ecNumber>
    </recommendedName>
</protein>
<comment type="similarity">
    <text evidence="4 13">Belongs to the aconitase/IPM isomerase family.</text>
</comment>
<dbReference type="PROSITE" id="PS00450">
    <property type="entry name" value="ACONITASE_1"/>
    <property type="match status" value="1"/>
</dbReference>
<dbReference type="GO" id="GO:0051539">
    <property type="term" value="F:4 iron, 4 sulfur cluster binding"/>
    <property type="evidence" value="ECO:0007669"/>
    <property type="project" value="UniProtKB-KW"/>
</dbReference>
<sequence length="1000" mass="109669">MYYSSLSSSASSLLLRAAIRSRLFSSLSRTTTSFSSRSFISSFPRSTHPLYFRSPLSLRAQIRTLPPLIQRFHRAIATNGNFFFLTILHFLFLHLFFIYLFITATENPFKPNLTTLPKPGGGEFGKFYSLPSLNDPRVDKLPYSIRILLESAIRNCDNFQVTKEDVEKIIDWESTSVKQVEIPFKPARVLLQDFTGVPAVVDLACMRDAMNKLGSDSNKINPLVPVDLVIDHSVQVDVARSENAVQANMELEFQRNKERFAFLKWGSTAFRNMLVVPPGSGIVHQVNLEYLGRVVFNSEGLLYPDSVVGTDSHTTMIDGLGVAGWGVGGIEAEAAMLGQPMSMVLPGVVGFKLSGNLRNGVTATDLVLTVTQMLRKHGVVGKFVEFYGDGMGKLSLADRATIANMSPEYGATMGFFPVDHVTLQYLKLTGRSDETVAMIEAYLRANNLFVDYNEPQQDRVYSSYLELNLDEVEPCISGPKRPHDRVPLKEMKADWISCLDSKVGFKGFGIPKEAQDKVAKFDFHGQPAELKHGSVVIAAITSCTNTSNPSVMLGAGLVAKKAHELGLQVKPWVKTSLAPGSGVVTKYLLQSGLQRYLNEQGFNIVGYGCTTCIGNSGDVDESVASAISENDIVAAAVLSGNRNFEGRVHPLTRANYLASPPLVVAYALAGTVNIDFEKEPIGTGKDGKNVYLRDIWPSTDEIAKAVQSSVLPDMFRSTYEAITKGNPMWNQLEVPTDTSYSWDPKSTYIHEPPYFKGITMDPPGAHGVKDAYCILNFGDSITTDHISPAGSINKDSPAAKYLLERGVERKDFNSYGSRRGNDEVMARGTFANIRLVNKLLNGEVGPKTVHIPTGEKLYVFDAAMRYKASGQDTIVLAGAEYGSGSSRDWAAKGPMLLGVKAVIAKSFERIHRSNLVGMGIIPLCFKGGEDADSLGLSGHERYTIDLPSKISEIRPGQDVTVTTDTGKSFTCTARFDTEVELAYFNHGGILPYVIRNLIKQ</sequence>
<dbReference type="InterPro" id="IPR015928">
    <property type="entry name" value="Aconitase/3IPM_dehydase_swvl"/>
</dbReference>
<comment type="function">
    <text evidence="2 13">Catalyzes the isomerization of citrate to isocitrate via cis-aconitate.</text>
</comment>
<dbReference type="NCBIfam" id="NF009520">
    <property type="entry name" value="PRK12881.1"/>
    <property type="match status" value="1"/>
</dbReference>
<dbReference type="GO" id="GO:0006097">
    <property type="term" value="P:glyoxylate cycle"/>
    <property type="evidence" value="ECO:0007669"/>
    <property type="project" value="UniProtKB-KW"/>
</dbReference>
<dbReference type="EC" id="4.2.1.3" evidence="5 13"/>
<keyword evidence="14" id="KW-0812">Transmembrane</keyword>
<evidence type="ECO:0000256" key="2">
    <source>
        <dbReference type="ARBA" id="ARBA00003113"/>
    </source>
</evidence>
<evidence type="ECO:0000259" key="15">
    <source>
        <dbReference type="Pfam" id="PF00330"/>
    </source>
</evidence>
<dbReference type="Gene3D" id="3.30.499.10">
    <property type="entry name" value="Aconitase, domain 3"/>
    <property type="match status" value="2"/>
</dbReference>
<dbReference type="Pfam" id="PF00694">
    <property type="entry name" value="Aconitase_C"/>
    <property type="match status" value="1"/>
</dbReference>
<comment type="pathway">
    <text evidence="3">Carbohydrate metabolism; glyoxylate and dicarboxylate metabolism.</text>
</comment>
<organism evidence="17 18">
    <name type="scientific">Lupinus luteus</name>
    <name type="common">European yellow lupine</name>
    <dbReference type="NCBI Taxonomy" id="3873"/>
    <lineage>
        <taxon>Eukaryota</taxon>
        <taxon>Viridiplantae</taxon>
        <taxon>Streptophyta</taxon>
        <taxon>Embryophyta</taxon>
        <taxon>Tracheophyta</taxon>
        <taxon>Spermatophyta</taxon>
        <taxon>Magnoliopsida</taxon>
        <taxon>eudicotyledons</taxon>
        <taxon>Gunneridae</taxon>
        <taxon>Pentapetalae</taxon>
        <taxon>rosids</taxon>
        <taxon>fabids</taxon>
        <taxon>Fabales</taxon>
        <taxon>Fabaceae</taxon>
        <taxon>Papilionoideae</taxon>
        <taxon>50 kb inversion clade</taxon>
        <taxon>genistoids sensu lato</taxon>
        <taxon>core genistoids</taxon>
        <taxon>Genisteae</taxon>
        <taxon>Lupinus</taxon>
    </lineage>
</organism>
<evidence type="ECO:0000256" key="6">
    <source>
        <dbReference type="ARBA" id="ARBA00022435"/>
    </source>
</evidence>
<evidence type="ECO:0000313" key="18">
    <source>
        <dbReference type="Proteomes" id="UP001497480"/>
    </source>
</evidence>
<dbReference type="GO" id="GO:0006102">
    <property type="term" value="P:isocitrate metabolic process"/>
    <property type="evidence" value="ECO:0007669"/>
    <property type="project" value="UniProtKB-ARBA"/>
</dbReference>
<evidence type="ECO:0000256" key="5">
    <source>
        <dbReference type="ARBA" id="ARBA00012926"/>
    </source>
</evidence>
<evidence type="ECO:0000256" key="7">
    <source>
        <dbReference type="ARBA" id="ARBA00022485"/>
    </source>
</evidence>
<dbReference type="NCBIfam" id="NF006757">
    <property type="entry name" value="PRK09277.1"/>
    <property type="match status" value="1"/>
</dbReference>
<dbReference type="NCBIfam" id="TIGR01341">
    <property type="entry name" value="aconitase_1"/>
    <property type="match status" value="1"/>
</dbReference>
<keyword evidence="8" id="KW-0479">Metal-binding</keyword>
<name>A0AAV1XLF8_LUPLU</name>
<keyword evidence="7 13" id="KW-0004">4Fe-4S</keyword>
<dbReference type="InterPro" id="IPR001030">
    <property type="entry name" value="Acoase/IPM_deHydtase_lsu_aba"/>
</dbReference>
<comment type="caution">
    <text evidence="17">The sequence shown here is derived from an EMBL/GenBank/DDBJ whole genome shotgun (WGS) entry which is preliminary data.</text>
</comment>
<feature type="transmembrane region" description="Helical" evidence="14">
    <location>
        <begin position="82"/>
        <end position="102"/>
    </location>
</feature>
<dbReference type="GO" id="GO:0003994">
    <property type="term" value="F:aconitate hydratase activity"/>
    <property type="evidence" value="ECO:0007669"/>
    <property type="project" value="UniProtKB-EC"/>
</dbReference>
<dbReference type="InterPro" id="IPR044137">
    <property type="entry name" value="AcnA_IRP_Swivel"/>
</dbReference>
<keyword evidence="11 13" id="KW-0456">Lyase</keyword>
<dbReference type="InterPro" id="IPR006249">
    <property type="entry name" value="Aconitase/IRP2"/>
</dbReference>
<evidence type="ECO:0000259" key="16">
    <source>
        <dbReference type="Pfam" id="PF00694"/>
    </source>
</evidence>
<dbReference type="InterPro" id="IPR018136">
    <property type="entry name" value="Aconitase_4Fe-4S_BS"/>
</dbReference>
<comment type="catalytic activity">
    <reaction evidence="12 13">
        <text>citrate = D-threo-isocitrate</text>
        <dbReference type="Rhea" id="RHEA:10336"/>
        <dbReference type="ChEBI" id="CHEBI:15562"/>
        <dbReference type="ChEBI" id="CHEBI:16947"/>
        <dbReference type="EC" id="4.2.1.3"/>
    </reaction>
</comment>
<dbReference type="CDD" id="cd01580">
    <property type="entry name" value="AcnA_IRP_Swivel"/>
    <property type="match status" value="1"/>
</dbReference>
<dbReference type="AlphaFoldDB" id="A0AAV1XLF8"/>
<dbReference type="EMBL" id="CAXHTB010000016">
    <property type="protein sequence ID" value="CAL0321837.1"/>
    <property type="molecule type" value="Genomic_DNA"/>
</dbReference>
<comment type="cofactor">
    <cofactor evidence="1">
        <name>[4Fe-4S] cluster</name>
        <dbReference type="ChEBI" id="CHEBI:49883"/>
    </cofactor>
</comment>
<dbReference type="CDD" id="cd01586">
    <property type="entry name" value="AcnA_IRP"/>
    <property type="match status" value="1"/>
</dbReference>
<evidence type="ECO:0000256" key="9">
    <source>
        <dbReference type="ARBA" id="ARBA00023004"/>
    </source>
</evidence>
<keyword evidence="9 13" id="KW-0408">Iron</keyword>
<keyword evidence="10 13" id="KW-0411">Iron-sulfur</keyword>
<proteinExistence type="inferred from homology"/>
<reference evidence="17 18" key="1">
    <citation type="submission" date="2024-03" db="EMBL/GenBank/DDBJ databases">
        <authorList>
            <person name="Martinez-Hernandez J."/>
        </authorList>
    </citation>
    <scope>NUCLEOTIDE SEQUENCE [LARGE SCALE GENOMIC DNA]</scope>
</reference>
<dbReference type="FunFam" id="3.20.19.10:FF:000001">
    <property type="entry name" value="Aconitate hydratase"/>
    <property type="match status" value="1"/>
</dbReference>
<dbReference type="PANTHER" id="PTHR11670">
    <property type="entry name" value="ACONITASE/IRON-RESPONSIVE ELEMENT FAMILY MEMBER"/>
    <property type="match status" value="1"/>
</dbReference>
<dbReference type="FunFam" id="3.30.499.10:FF:000002">
    <property type="entry name" value="Aconitate hydratase"/>
    <property type="match status" value="1"/>
</dbReference>
<dbReference type="PRINTS" id="PR00415">
    <property type="entry name" value="ACONITASE"/>
</dbReference>
<dbReference type="GO" id="GO:0046872">
    <property type="term" value="F:metal ion binding"/>
    <property type="evidence" value="ECO:0007669"/>
    <property type="project" value="UniProtKB-KW"/>
</dbReference>
<evidence type="ECO:0000256" key="12">
    <source>
        <dbReference type="ARBA" id="ARBA00023501"/>
    </source>
</evidence>
<evidence type="ECO:0000256" key="8">
    <source>
        <dbReference type="ARBA" id="ARBA00022723"/>
    </source>
</evidence>
<dbReference type="GO" id="GO:0006101">
    <property type="term" value="P:citrate metabolic process"/>
    <property type="evidence" value="ECO:0007669"/>
    <property type="project" value="UniProtKB-ARBA"/>
</dbReference>
<dbReference type="InterPro" id="IPR015931">
    <property type="entry name" value="Acnase/IPM_dHydase_lsu_aba_1/3"/>
</dbReference>
<dbReference type="Gene3D" id="6.10.190.10">
    <property type="match status" value="1"/>
</dbReference>
<evidence type="ECO:0000256" key="1">
    <source>
        <dbReference type="ARBA" id="ARBA00001966"/>
    </source>
</evidence>
<feature type="domain" description="Aconitase/3-isopropylmalate dehydratase large subunit alpha/beta/alpha" evidence="15">
    <location>
        <begin position="167"/>
        <end position="670"/>
    </location>
</feature>
<gene>
    <name evidence="17" type="ORF">LLUT_LOCUS22897</name>
</gene>
<dbReference type="Proteomes" id="UP001497480">
    <property type="component" value="Unassembled WGS sequence"/>
</dbReference>
<evidence type="ECO:0000313" key="17">
    <source>
        <dbReference type="EMBL" id="CAL0321837.1"/>
    </source>
</evidence>
<evidence type="ECO:0000256" key="3">
    <source>
        <dbReference type="ARBA" id="ARBA00005066"/>
    </source>
</evidence>
<evidence type="ECO:0000256" key="4">
    <source>
        <dbReference type="ARBA" id="ARBA00007185"/>
    </source>
</evidence>
<evidence type="ECO:0000256" key="13">
    <source>
        <dbReference type="RuleBase" id="RU361275"/>
    </source>
</evidence>
<dbReference type="InterPro" id="IPR036008">
    <property type="entry name" value="Aconitase_4Fe-4S_dom"/>
</dbReference>
<dbReference type="SUPFAM" id="SSF52016">
    <property type="entry name" value="LeuD/IlvD-like"/>
    <property type="match status" value="1"/>
</dbReference>
<evidence type="ECO:0000256" key="10">
    <source>
        <dbReference type="ARBA" id="ARBA00023014"/>
    </source>
</evidence>
<dbReference type="InterPro" id="IPR000573">
    <property type="entry name" value="AconitaseA/IPMdHydase_ssu_swvl"/>
</dbReference>
<keyword evidence="18" id="KW-1185">Reference proteome</keyword>
<keyword evidence="14" id="KW-0472">Membrane</keyword>
<dbReference type="Pfam" id="PF00330">
    <property type="entry name" value="Aconitase"/>
    <property type="match status" value="1"/>
</dbReference>
<evidence type="ECO:0000256" key="14">
    <source>
        <dbReference type="SAM" id="Phobius"/>
    </source>
</evidence>
<dbReference type="FunFam" id="3.30.499.10:FF:000005">
    <property type="entry name" value="cytoplasmic aconitate hydratase"/>
    <property type="match status" value="1"/>
</dbReference>